<evidence type="ECO:0000313" key="1">
    <source>
        <dbReference type="EMBL" id="CAM9513324.1"/>
    </source>
</evidence>
<reference evidence="1" key="2">
    <citation type="submission" date="2025-03" db="EMBL/GenBank/DDBJ databases">
        <authorList>
            <consortium name="ELIXIR-Norway"/>
            <consortium name="Elixir Norway"/>
        </authorList>
    </citation>
    <scope>NUCLEOTIDE SEQUENCE</scope>
</reference>
<accession>A0AC59Y9U2</accession>
<sequence length="164" mass="17567">MLRGGGSPLSSGFRPRSPVSLRAVSGGPGCALIAVGERPPTPVCAVDSKCPEQSLRQAGGCQMRAGSVCLPGGWFSATHSQAGLQHRPFVPQGRRREGRGSWLEECFLPWSHRRSHHLGAKRPLPVLSVRGPPPPAREVQAHAGCHQAWWKQSPHPGKALLTES</sequence>
<gene>
    <name evidence="1" type="ORF">MRATA1EN22A_LOCUS3586</name>
</gene>
<name>A0AC59Y9U2_RANTA</name>
<dbReference type="EMBL" id="OX596095">
    <property type="protein sequence ID" value="CAM9513324.1"/>
    <property type="molecule type" value="Genomic_DNA"/>
</dbReference>
<proteinExistence type="predicted"/>
<protein>
    <submittedName>
        <fullName evidence="1">Uncharacterized protein</fullName>
    </submittedName>
</protein>
<dbReference type="Proteomes" id="UP001162501">
    <property type="component" value="Chromosome 11"/>
</dbReference>
<evidence type="ECO:0000313" key="2">
    <source>
        <dbReference type="Proteomes" id="UP001162501"/>
    </source>
</evidence>
<organism evidence="1 2">
    <name type="scientific">Rangifer tarandus platyrhynchus</name>
    <name type="common">Svalbard reindeer</name>
    <dbReference type="NCBI Taxonomy" id="3082113"/>
    <lineage>
        <taxon>Eukaryota</taxon>
        <taxon>Metazoa</taxon>
        <taxon>Chordata</taxon>
        <taxon>Craniata</taxon>
        <taxon>Vertebrata</taxon>
        <taxon>Euteleostomi</taxon>
        <taxon>Mammalia</taxon>
        <taxon>Eutheria</taxon>
        <taxon>Laurasiatheria</taxon>
        <taxon>Artiodactyla</taxon>
        <taxon>Ruminantia</taxon>
        <taxon>Pecora</taxon>
        <taxon>Cervidae</taxon>
        <taxon>Odocoileinae</taxon>
        <taxon>Rangifer</taxon>
    </lineage>
</organism>
<reference evidence="1" key="1">
    <citation type="submission" date="2023-05" db="EMBL/GenBank/DDBJ databases">
        <authorList>
            <consortium name="ELIXIR-Norway"/>
        </authorList>
    </citation>
    <scope>NUCLEOTIDE SEQUENCE</scope>
</reference>